<protein>
    <submittedName>
        <fullName evidence="1">Uncharacterized protein</fullName>
    </submittedName>
</protein>
<gene>
    <name evidence="1" type="ORF">H310_10771</name>
</gene>
<sequence>MDCRTRFWSWRRLSVRFGGNRWGSIDFQTVARPRPVLPSSWSSSSLSSMMATLRLVMRFWLWNKLVFKILLSRECISALRSLYIARCQVDVMGLSGAGEVELLDVESDGNIAKVFKADSCAGDLPDWRNQM</sequence>
<accession>A0A024TQ52</accession>
<dbReference type="AlphaFoldDB" id="A0A024TQ52"/>
<dbReference type="RefSeq" id="XP_008875450.1">
    <property type="nucleotide sequence ID" value="XM_008877228.1"/>
</dbReference>
<proteinExistence type="predicted"/>
<organism evidence="1">
    <name type="scientific">Aphanomyces invadans</name>
    <dbReference type="NCBI Taxonomy" id="157072"/>
    <lineage>
        <taxon>Eukaryota</taxon>
        <taxon>Sar</taxon>
        <taxon>Stramenopiles</taxon>
        <taxon>Oomycota</taxon>
        <taxon>Saprolegniomycetes</taxon>
        <taxon>Saprolegniales</taxon>
        <taxon>Verrucalvaceae</taxon>
        <taxon>Aphanomyces</taxon>
    </lineage>
</organism>
<name>A0A024TQ52_9STRA</name>
<dbReference type="EMBL" id="KI913978">
    <property type="protein sequence ID" value="ETV96139.1"/>
    <property type="molecule type" value="Genomic_DNA"/>
</dbReference>
<dbReference type="GeneID" id="20087821"/>
<dbReference type="VEuPathDB" id="FungiDB:H310_10771"/>
<evidence type="ECO:0000313" key="1">
    <source>
        <dbReference type="EMBL" id="ETV96139.1"/>
    </source>
</evidence>
<reference evidence="1" key="1">
    <citation type="submission" date="2013-12" db="EMBL/GenBank/DDBJ databases">
        <title>The Genome Sequence of Aphanomyces invadans NJM9701.</title>
        <authorList>
            <consortium name="The Broad Institute Genomics Platform"/>
            <person name="Russ C."/>
            <person name="Tyler B."/>
            <person name="van West P."/>
            <person name="Dieguez-Uribeondo J."/>
            <person name="Young S.K."/>
            <person name="Zeng Q."/>
            <person name="Gargeya S."/>
            <person name="Fitzgerald M."/>
            <person name="Abouelleil A."/>
            <person name="Alvarado L."/>
            <person name="Chapman S.B."/>
            <person name="Gainer-Dewar J."/>
            <person name="Goldberg J."/>
            <person name="Griggs A."/>
            <person name="Gujja S."/>
            <person name="Hansen M."/>
            <person name="Howarth C."/>
            <person name="Imamovic A."/>
            <person name="Ireland A."/>
            <person name="Larimer J."/>
            <person name="McCowan C."/>
            <person name="Murphy C."/>
            <person name="Pearson M."/>
            <person name="Poon T.W."/>
            <person name="Priest M."/>
            <person name="Roberts A."/>
            <person name="Saif S."/>
            <person name="Shea T."/>
            <person name="Sykes S."/>
            <person name="Wortman J."/>
            <person name="Nusbaum C."/>
            <person name="Birren B."/>
        </authorList>
    </citation>
    <scope>NUCLEOTIDE SEQUENCE [LARGE SCALE GENOMIC DNA]</scope>
    <source>
        <strain evidence="1">NJM9701</strain>
    </source>
</reference>